<name>A0ABV8H3N3_9BACI</name>
<keyword evidence="6" id="KW-1133">Transmembrane helix</keyword>
<proteinExistence type="inferred from homology"/>
<sequence length="223" mass="25055">MKSKNSTLKILVIITTVVILLGIALVVLNNSKNPDNGETFAEQPPIEGQPILGEADAPVTVVEFGDFKCPSCKAWGETIFPQLVKDYVDTGKVKFSYINTLFHGEESTLGSMAAESVYEQSPDTYWEFHTTLFDEQPSENHHSQWITNEKILEVANGIENINVQQLELALEEQSGLEEVKKDTELVEKFNVQMTPSIMVNDIMLEDPFDYEAIKKLIEQELEG</sequence>
<dbReference type="InterPro" id="IPR012336">
    <property type="entry name" value="Thioredoxin-like_fold"/>
</dbReference>
<dbReference type="Gene3D" id="3.40.30.10">
    <property type="entry name" value="Glutaredoxin"/>
    <property type="match status" value="1"/>
</dbReference>
<comment type="caution">
    <text evidence="8">The sequence shown here is derived from an EMBL/GenBank/DDBJ whole genome shotgun (WGS) entry which is preliminary data.</text>
</comment>
<comment type="similarity">
    <text evidence="1">Belongs to the thioredoxin family. DsbA subfamily.</text>
</comment>
<evidence type="ECO:0000256" key="1">
    <source>
        <dbReference type="ARBA" id="ARBA00005791"/>
    </source>
</evidence>
<evidence type="ECO:0000256" key="6">
    <source>
        <dbReference type="SAM" id="Phobius"/>
    </source>
</evidence>
<evidence type="ECO:0000256" key="3">
    <source>
        <dbReference type="ARBA" id="ARBA00023002"/>
    </source>
</evidence>
<dbReference type="EMBL" id="JBHSAO010000016">
    <property type="protein sequence ID" value="MFC4025517.1"/>
    <property type="molecule type" value="Genomic_DNA"/>
</dbReference>
<protein>
    <submittedName>
        <fullName evidence="8">DsbA family protein</fullName>
    </submittedName>
</protein>
<dbReference type="InterPro" id="IPR013766">
    <property type="entry name" value="Thioredoxin_domain"/>
</dbReference>
<reference evidence="9" key="1">
    <citation type="journal article" date="2019" name="Int. J. Syst. Evol. Microbiol.">
        <title>The Global Catalogue of Microorganisms (GCM) 10K type strain sequencing project: providing services to taxonomists for standard genome sequencing and annotation.</title>
        <authorList>
            <consortium name="The Broad Institute Genomics Platform"/>
            <consortium name="The Broad Institute Genome Sequencing Center for Infectious Disease"/>
            <person name="Wu L."/>
            <person name="Ma J."/>
        </authorList>
    </citation>
    <scope>NUCLEOTIDE SEQUENCE [LARGE SCALE GENOMIC DNA]</scope>
    <source>
        <strain evidence="9">IBRC-M 10703</strain>
    </source>
</reference>
<accession>A0ABV8H3N3</accession>
<dbReference type="InterPro" id="IPR036249">
    <property type="entry name" value="Thioredoxin-like_sf"/>
</dbReference>
<dbReference type="PANTHER" id="PTHR13887">
    <property type="entry name" value="GLUTATHIONE S-TRANSFERASE KAPPA"/>
    <property type="match status" value="1"/>
</dbReference>
<dbReference type="Proteomes" id="UP001595772">
    <property type="component" value="Unassembled WGS sequence"/>
</dbReference>
<dbReference type="PANTHER" id="PTHR13887:SF14">
    <property type="entry name" value="DISULFIDE BOND FORMATION PROTEIN D"/>
    <property type="match status" value="1"/>
</dbReference>
<keyword evidence="5" id="KW-0676">Redox-active center</keyword>
<keyword evidence="3" id="KW-0560">Oxidoreductase</keyword>
<organism evidence="8 9">
    <name type="scientific">Oceanobacillus longus</name>
    <dbReference type="NCBI Taxonomy" id="930120"/>
    <lineage>
        <taxon>Bacteria</taxon>
        <taxon>Bacillati</taxon>
        <taxon>Bacillota</taxon>
        <taxon>Bacilli</taxon>
        <taxon>Bacillales</taxon>
        <taxon>Bacillaceae</taxon>
        <taxon>Oceanobacillus</taxon>
    </lineage>
</organism>
<keyword evidence="2" id="KW-0732">Signal</keyword>
<evidence type="ECO:0000256" key="4">
    <source>
        <dbReference type="ARBA" id="ARBA00023157"/>
    </source>
</evidence>
<dbReference type="SUPFAM" id="SSF52833">
    <property type="entry name" value="Thioredoxin-like"/>
    <property type="match status" value="1"/>
</dbReference>
<feature type="transmembrane region" description="Helical" evidence="6">
    <location>
        <begin position="7"/>
        <end position="28"/>
    </location>
</feature>
<keyword evidence="9" id="KW-1185">Reference proteome</keyword>
<dbReference type="RefSeq" id="WP_379498080.1">
    <property type="nucleotide sequence ID" value="NZ_JBHSAO010000016.1"/>
</dbReference>
<keyword evidence="4" id="KW-1015">Disulfide bond</keyword>
<keyword evidence="6" id="KW-0472">Membrane</keyword>
<evidence type="ECO:0000313" key="8">
    <source>
        <dbReference type="EMBL" id="MFC4025517.1"/>
    </source>
</evidence>
<gene>
    <name evidence="8" type="ORF">ACFOUV_17180</name>
</gene>
<feature type="domain" description="Thioredoxin" evidence="7">
    <location>
        <begin position="31"/>
        <end position="222"/>
    </location>
</feature>
<evidence type="ECO:0000256" key="2">
    <source>
        <dbReference type="ARBA" id="ARBA00022729"/>
    </source>
</evidence>
<evidence type="ECO:0000259" key="7">
    <source>
        <dbReference type="PROSITE" id="PS51352"/>
    </source>
</evidence>
<dbReference type="Pfam" id="PF13462">
    <property type="entry name" value="Thioredoxin_4"/>
    <property type="match status" value="1"/>
</dbReference>
<keyword evidence="6" id="KW-0812">Transmembrane</keyword>
<evidence type="ECO:0000256" key="5">
    <source>
        <dbReference type="ARBA" id="ARBA00023284"/>
    </source>
</evidence>
<dbReference type="PROSITE" id="PS51352">
    <property type="entry name" value="THIOREDOXIN_2"/>
    <property type="match status" value="1"/>
</dbReference>
<evidence type="ECO:0000313" key="9">
    <source>
        <dbReference type="Proteomes" id="UP001595772"/>
    </source>
</evidence>